<keyword evidence="3" id="KW-1185">Reference proteome</keyword>
<evidence type="ECO:0000256" key="1">
    <source>
        <dbReference type="SAM" id="SignalP"/>
    </source>
</evidence>
<proteinExistence type="predicted"/>
<dbReference type="HOGENOM" id="CLU_3288500_0_0_9"/>
<dbReference type="AlphaFoldDB" id="W0ECA9"/>
<feature type="signal peptide" evidence="1">
    <location>
        <begin position="1"/>
        <end position="22"/>
    </location>
</feature>
<evidence type="ECO:0000313" key="2">
    <source>
        <dbReference type="EMBL" id="AHF08402.1"/>
    </source>
</evidence>
<keyword evidence="1" id="KW-0732">Signal</keyword>
<dbReference type="EMBL" id="CP007032">
    <property type="protein sequence ID" value="AHF08402.1"/>
    <property type="molecule type" value="Genomic_DNA"/>
</dbReference>
<accession>W0ECA9</accession>
<feature type="chain" id="PRO_5004787695" evidence="1">
    <location>
        <begin position="23"/>
        <end position="40"/>
    </location>
</feature>
<dbReference type="STRING" id="871968.DESME_01995"/>
<dbReference type="KEGG" id="dmt:DESME_01995"/>
<gene>
    <name evidence="2" type="ORF">DESME_01995</name>
</gene>
<reference evidence="2 3" key="1">
    <citation type="submission" date="2013-12" db="EMBL/GenBank/DDBJ databases">
        <authorList>
            <consortium name="DOE Joint Genome Institute"/>
            <person name="Smidt H."/>
            <person name="Huntemann M."/>
            <person name="Han J."/>
            <person name="Chen A."/>
            <person name="Kyrpides N."/>
            <person name="Mavromatis K."/>
            <person name="Markowitz V."/>
            <person name="Palaniappan K."/>
            <person name="Ivanova N."/>
            <person name="Schaumberg A."/>
            <person name="Pati A."/>
            <person name="Liolios K."/>
            <person name="Nordberg H.P."/>
            <person name="Cantor M.N."/>
            <person name="Hua S.X."/>
            <person name="Woyke T."/>
        </authorList>
    </citation>
    <scope>NUCLEOTIDE SEQUENCE [LARGE SCALE GENOMIC DNA]</scope>
    <source>
        <strain evidence="3">DSM 15288</strain>
    </source>
</reference>
<evidence type="ECO:0000313" key="3">
    <source>
        <dbReference type="Proteomes" id="UP000010847"/>
    </source>
</evidence>
<dbReference type="RefSeq" id="WP_006716440.1">
    <property type="nucleotide sequence ID" value="NZ_CP007032.1"/>
</dbReference>
<sequence length="40" mass="4078">MSRLFIVSFLALSLFLSGPAIPAGINNSAPAPLMDGIDCG</sequence>
<protein>
    <submittedName>
        <fullName evidence="2">Uncharacterized protein</fullName>
    </submittedName>
</protein>
<name>W0ECA9_9FIRM</name>
<organism evidence="2 3">
    <name type="scientific">Desulfitobacterium metallireducens DSM 15288</name>
    <dbReference type="NCBI Taxonomy" id="871968"/>
    <lineage>
        <taxon>Bacteria</taxon>
        <taxon>Bacillati</taxon>
        <taxon>Bacillota</taxon>
        <taxon>Clostridia</taxon>
        <taxon>Eubacteriales</taxon>
        <taxon>Desulfitobacteriaceae</taxon>
        <taxon>Desulfitobacterium</taxon>
    </lineage>
</organism>
<dbReference type="Proteomes" id="UP000010847">
    <property type="component" value="Chromosome"/>
</dbReference>